<dbReference type="EMBL" id="CP028349">
    <property type="protein sequence ID" value="AVV37335.1"/>
    <property type="molecule type" value="Genomic_DNA"/>
</dbReference>
<reference evidence="1 2" key="1">
    <citation type="journal article" date="2018" name="Int J Genomics">
        <title>Comparative Genomics Analysis of Plasmid pPV989-94 from a Clinical Isolate of Pantoea vagans PV989.</title>
        <authorList>
            <person name="Xu L."/>
            <person name="Yin M."/>
            <person name="Zhu T."/>
            <person name="Lu J."/>
            <person name="Bao Q."/>
        </authorList>
    </citation>
    <scope>NUCLEOTIDE SEQUENCE [LARGE SCALE GENOMIC DNA]</scope>
    <source>
        <strain evidence="1 2">PV989</strain>
    </source>
</reference>
<dbReference type="AlphaFoldDB" id="A0AAN1NQF6"/>
<gene>
    <name evidence="1" type="ORF">C9381_09120</name>
</gene>
<organism evidence="1 2">
    <name type="scientific">Pantoea vagans</name>
    <dbReference type="NCBI Taxonomy" id="470934"/>
    <lineage>
        <taxon>Bacteria</taxon>
        <taxon>Pseudomonadati</taxon>
        <taxon>Pseudomonadota</taxon>
        <taxon>Gammaproteobacteria</taxon>
        <taxon>Enterobacterales</taxon>
        <taxon>Erwiniaceae</taxon>
        <taxon>Pantoea</taxon>
    </lineage>
</organism>
<dbReference type="Proteomes" id="UP000241538">
    <property type="component" value="Chromosome"/>
</dbReference>
<proteinExistence type="predicted"/>
<sequence>MWRLIDVRKNEKRPRDGDLFEWNPDAIAVKALPVGNRDNLGLSTYEIIPYVCVQESESKKPAQTSSIIF</sequence>
<accession>A0AAN1NQF6</accession>
<evidence type="ECO:0000313" key="2">
    <source>
        <dbReference type="Proteomes" id="UP000241538"/>
    </source>
</evidence>
<evidence type="ECO:0000313" key="1">
    <source>
        <dbReference type="EMBL" id="AVV37335.1"/>
    </source>
</evidence>
<name>A0AAN1NQF6_9GAMM</name>
<protein>
    <submittedName>
        <fullName evidence="1">Uncharacterized protein</fullName>
    </submittedName>
</protein>